<dbReference type="GO" id="GO:0045040">
    <property type="term" value="P:protein insertion into mitochondrial outer membrane"/>
    <property type="evidence" value="ECO:0007669"/>
    <property type="project" value="TreeGrafter"/>
</dbReference>
<dbReference type="PANTHER" id="PTHR28241:SF1">
    <property type="entry name" value="MITOCHONDRIAL IMPORT PROTEIN 1"/>
    <property type="match status" value="1"/>
</dbReference>
<evidence type="ECO:0000313" key="3">
    <source>
        <dbReference type="Proteomes" id="UP000292702"/>
    </source>
</evidence>
<dbReference type="GO" id="GO:0070096">
    <property type="term" value="P:mitochondrial outer membrane translocase complex assembly"/>
    <property type="evidence" value="ECO:0007669"/>
    <property type="project" value="TreeGrafter"/>
</dbReference>
<name>A0A4R0RZX9_9APHY</name>
<dbReference type="EMBL" id="RWJN01000025">
    <property type="protein sequence ID" value="TCD70208.1"/>
    <property type="molecule type" value="Genomic_DNA"/>
</dbReference>
<dbReference type="STRING" id="92696.A0A4R0RZX9"/>
<feature type="region of interest" description="Disordered" evidence="1">
    <location>
        <begin position="1"/>
        <end position="242"/>
    </location>
</feature>
<dbReference type="InterPro" id="IPR013262">
    <property type="entry name" value="OMP_MIM1/TOM13_mt"/>
</dbReference>
<evidence type="ECO:0000256" key="1">
    <source>
        <dbReference type="SAM" id="MobiDB-lite"/>
    </source>
</evidence>
<sequence>MSDQLNRDEEDLLQSALETAFQPARLRREALDPPADVTLAPEPQPGELSASAEDNTWKREYEAQLTEWRTRSAEQREKAEAERKKWEEIRAKERESGVESRGRFGEGEAREWESVSASLGPGSTRVGSGSPSVVDARDLVSGEESRGERVLNVVSIPQSANPSPPETSAAGHDRHLSGSGEKWEDVPVPSSMTSSYPSLSYPSDPHSPVSSQQHRALPHHGHDHAGGHEHKHTQDRAAPAPTTTATSAIFDSNLSTKTRTLALVSSLAINLLLPFVNGVMLGFGEIFARNVVVKWFSWGRLGEKNARPAPGRVATNVGVNASGASSSGKVPWRT</sequence>
<evidence type="ECO:0000313" key="2">
    <source>
        <dbReference type="EMBL" id="TCD70208.1"/>
    </source>
</evidence>
<gene>
    <name evidence="2" type="ORF">EIP91_004388</name>
</gene>
<reference evidence="2 3" key="1">
    <citation type="submission" date="2018-11" db="EMBL/GenBank/DDBJ databases">
        <title>Genome assembly of Steccherinum ochraceum LE-BIN_3174, the white-rot fungus of the Steccherinaceae family (The Residual Polyporoid clade, Polyporales, Basidiomycota).</title>
        <authorList>
            <person name="Fedorova T.V."/>
            <person name="Glazunova O.A."/>
            <person name="Landesman E.O."/>
            <person name="Moiseenko K.V."/>
            <person name="Psurtseva N.V."/>
            <person name="Savinova O.S."/>
            <person name="Shakhova N.V."/>
            <person name="Tyazhelova T.V."/>
            <person name="Vasina D.V."/>
        </authorList>
    </citation>
    <scope>NUCLEOTIDE SEQUENCE [LARGE SCALE GENOMIC DNA]</scope>
    <source>
        <strain evidence="2 3">LE-BIN_3174</strain>
    </source>
</reference>
<dbReference type="Pfam" id="PF08219">
    <property type="entry name" value="TOM13"/>
    <property type="match status" value="1"/>
</dbReference>
<feature type="compositionally biased region" description="Basic and acidic residues" evidence="1">
    <location>
        <begin position="223"/>
        <end position="235"/>
    </location>
</feature>
<dbReference type="GO" id="GO:0005741">
    <property type="term" value="C:mitochondrial outer membrane"/>
    <property type="evidence" value="ECO:0007669"/>
    <property type="project" value="InterPro"/>
</dbReference>
<dbReference type="PANTHER" id="PTHR28241">
    <property type="entry name" value="MITOCHONDRIAL IMPORT PROTEIN 1"/>
    <property type="match status" value="1"/>
</dbReference>
<feature type="compositionally biased region" description="Basic and acidic residues" evidence="1">
    <location>
        <begin position="171"/>
        <end position="185"/>
    </location>
</feature>
<feature type="compositionally biased region" description="Basic and acidic residues" evidence="1">
    <location>
        <begin position="55"/>
        <end position="113"/>
    </location>
</feature>
<protein>
    <submittedName>
        <fullName evidence="2">Uncharacterized protein</fullName>
    </submittedName>
</protein>
<comment type="caution">
    <text evidence="2">The sequence shown here is derived from an EMBL/GenBank/DDBJ whole genome shotgun (WGS) entry which is preliminary data.</text>
</comment>
<organism evidence="2 3">
    <name type="scientific">Steccherinum ochraceum</name>
    <dbReference type="NCBI Taxonomy" id="92696"/>
    <lineage>
        <taxon>Eukaryota</taxon>
        <taxon>Fungi</taxon>
        <taxon>Dikarya</taxon>
        <taxon>Basidiomycota</taxon>
        <taxon>Agaricomycotina</taxon>
        <taxon>Agaricomycetes</taxon>
        <taxon>Polyporales</taxon>
        <taxon>Steccherinaceae</taxon>
        <taxon>Steccherinum</taxon>
    </lineage>
</organism>
<keyword evidence="3" id="KW-1185">Reference proteome</keyword>
<dbReference type="AlphaFoldDB" id="A0A4R0RZX9"/>
<accession>A0A4R0RZX9</accession>
<feature type="compositionally biased region" description="Basic and acidic residues" evidence="1">
    <location>
        <begin position="135"/>
        <end position="149"/>
    </location>
</feature>
<dbReference type="Proteomes" id="UP000292702">
    <property type="component" value="Unassembled WGS sequence"/>
</dbReference>
<feature type="compositionally biased region" description="Low complexity" evidence="1">
    <location>
        <begin position="187"/>
        <end position="208"/>
    </location>
</feature>
<dbReference type="OrthoDB" id="5529571at2759"/>
<proteinExistence type="predicted"/>